<dbReference type="Pfam" id="PF02036">
    <property type="entry name" value="SCP2"/>
    <property type="match status" value="1"/>
</dbReference>
<feature type="domain" description="HTH hxlR-type" evidence="4">
    <location>
        <begin position="16"/>
        <end position="114"/>
    </location>
</feature>
<evidence type="ECO:0000313" key="6">
    <source>
        <dbReference type="Proteomes" id="UP000580517"/>
    </source>
</evidence>
<dbReference type="PANTHER" id="PTHR33204">
    <property type="entry name" value="TRANSCRIPTIONAL REGULATOR, MARR FAMILY"/>
    <property type="match status" value="1"/>
</dbReference>
<dbReference type="SUPFAM" id="SSF55718">
    <property type="entry name" value="SCP-like"/>
    <property type="match status" value="1"/>
</dbReference>
<dbReference type="EMBL" id="JACCEW010000002">
    <property type="protein sequence ID" value="NYT36524.1"/>
    <property type="molecule type" value="Genomic_DNA"/>
</dbReference>
<name>A0A853F7F3_9BURK</name>
<dbReference type="InterPro" id="IPR036527">
    <property type="entry name" value="SCP2_sterol-bd_dom_sf"/>
</dbReference>
<keyword evidence="1" id="KW-0805">Transcription regulation</keyword>
<dbReference type="AlphaFoldDB" id="A0A853F7F3"/>
<evidence type="ECO:0000313" key="5">
    <source>
        <dbReference type="EMBL" id="NYT36524.1"/>
    </source>
</evidence>
<proteinExistence type="predicted"/>
<sequence>MNSSDALNKRCYADCCAAAHALDLVGERWALLIVRELLLGPKRFGELRSDLPGISANVLTQRLNELESAQVLQRCKLPRPASVHVYALTDWGMELESIVLQLARWGARSWAYQRGAALGPDALILSLKAMFNQTAAGRKALAVDLTVAGRLFRVQVAKTRFNAIRLNETTMQTTAPAPAPRALPDAAAQADSATFLALAFGGLHPDDAVRAGRLRYQGSLPALQRFLSLFSLPSRYQPPPASLASPAP</sequence>
<dbReference type="RefSeq" id="WP_129968494.1">
    <property type="nucleotide sequence ID" value="NZ_JACCEW010000002.1"/>
</dbReference>
<dbReference type="SUPFAM" id="SSF46785">
    <property type="entry name" value="Winged helix' DNA-binding domain"/>
    <property type="match status" value="1"/>
</dbReference>
<dbReference type="PROSITE" id="PS51118">
    <property type="entry name" value="HTH_HXLR"/>
    <property type="match status" value="1"/>
</dbReference>
<comment type="caution">
    <text evidence="5">The sequence shown here is derived from an EMBL/GenBank/DDBJ whole genome shotgun (WGS) entry which is preliminary data.</text>
</comment>
<evidence type="ECO:0000256" key="1">
    <source>
        <dbReference type="ARBA" id="ARBA00023015"/>
    </source>
</evidence>
<evidence type="ECO:0000259" key="4">
    <source>
        <dbReference type="PROSITE" id="PS51118"/>
    </source>
</evidence>
<organism evidence="5 6">
    <name type="scientific">Allopusillimonas soli</name>
    <dbReference type="NCBI Taxonomy" id="659016"/>
    <lineage>
        <taxon>Bacteria</taxon>
        <taxon>Pseudomonadati</taxon>
        <taxon>Pseudomonadota</taxon>
        <taxon>Betaproteobacteria</taxon>
        <taxon>Burkholderiales</taxon>
        <taxon>Alcaligenaceae</taxon>
        <taxon>Allopusillimonas</taxon>
    </lineage>
</organism>
<dbReference type="GO" id="GO:0003677">
    <property type="term" value="F:DNA binding"/>
    <property type="evidence" value="ECO:0007669"/>
    <property type="project" value="UniProtKB-KW"/>
</dbReference>
<protein>
    <submittedName>
        <fullName evidence="5">Helix-turn-helix transcriptional regulator</fullName>
    </submittedName>
</protein>
<keyword evidence="3" id="KW-0804">Transcription</keyword>
<evidence type="ECO:0000256" key="3">
    <source>
        <dbReference type="ARBA" id="ARBA00023163"/>
    </source>
</evidence>
<dbReference type="InterPro" id="IPR003033">
    <property type="entry name" value="SCP2_sterol-bd_dom"/>
</dbReference>
<dbReference type="InterPro" id="IPR036390">
    <property type="entry name" value="WH_DNA-bd_sf"/>
</dbReference>
<dbReference type="Proteomes" id="UP000580517">
    <property type="component" value="Unassembled WGS sequence"/>
</dbReference>
<reference evidence="5 6" key="1">
    <citation type="submission" date="2020-07" db="EMBL/GenBank/DDBJ databases">
        <title>Taxonomic revisions and descriptions of new bacterial species based on genomic comparisons in the high-G+C-content subgroup of the family Alcaligenaceae.</title>
        <authorList>
            <person name="Szabo A."/>
            <person name="Felfoldi T."/>
        </authorList>
    </citation>
    <scope>NUCLEOTIDE SEQUENCE [LARGE SCALE GENOMIC DNA]</scope>
    <source>
        <strain evidence="5 6">DSM 25264</strain>
    </source>
</reference>
<dbReference type="PANTHER" id="PTHR33204:SF18">
    <property type="entry name" value="TRANSCRIPTIONAL REGULATORY PROTEIN"/>
    <property type="match status" value="1"/>
</dbReference>
<dbReference type="Gene3D" id="1.10.10.10">
    <property type="entry name" value="Winged helix-like DNA-binding domain superfamily/Winged helix DNA-binding domain"/>
    <property type="match status" value="1"/>
</dbReference>
<accession>A0A853F7F3</accession>
<gene>
    <name evidence="5" type="ORF">H0A68_06530</name>
</gene>
<dbReference type="InterPro" id="IPR036388">
    <property type="entry name" value="WH-like_DNA-bd_sf"/>
</dbReference>
<keyword evidence="2" id="KW-0238">DNA-binding</keyword>
<keyword evidence="6" id="KW-1185">Reference proteome</keyword>
<dbReference type="OrthoDB" id="9807069at2"/>
<evidence type="ECO:0000256" key="2">
    <source>
        <dbReference type="ARBA" id="ARBA00023125"/>
    </source>
</evidence>
<dbReference type="Pfam" id="PF01638">
    <property type="entry name" value="HxlR"/>
    <property type="match status" value="1"/>
</dbReference>
<dbReference type="Gene3D" id="3.30.1050.10">
    <property type="entry name" value="SCP2 sterol-binding domain"/>
    <property type="match status" value="1"/>
</dbReference>
<dbReference type="InterPro" id="IPR002577">
    <property type="entry name" value="HTH_HxlR"/>
</dbReference>